<keyword evidence="1" id="KW-0175">Coiled coil</keyword>
<sequence length="227" mass="26349">MRLLERVQCTRGIQAEIMIRQHDSTINFLRQRVQNVEMRANTNRDSLFRLLDQYIASCRDLVARGKVVERYALLLGAMSNHQADLLDSTARLVEHNEDLKQRNKVLEKQVNESRKEANCEKESQVAIEKKEATFARDFKALSLELNEATKDKMRLDNEREQLFNQAKDQQMEIDYERTTFRTGLVNILSFTLAAARQDFNSELSAKIESIFKDKVTAHNVTKNVDDP</sequence>
<evidence type="ECO:0000313" key="2">
    <source>
        <dbReference type="EMBL" id="KAH7123933.1"/>
    </source>
</evidence>
<keyword evidence="3" id="KW-1185">Reference proteome</keyword>
<dbReference type="EMBL" id="JAGMWT010000008">
    <property type="protein sequence ID" value="KAH7123933.1"/>
    <property type="molecule type" value="Genomic_DNA"/>
</dbReference>
<evidence type="ECO:0000256" key="1">
    <source>
        <dbReference type="SAM" id="Coils"/>
    </source>
</evidence>
<name>A0A9P9IJ08_9PLEO</name>
<protein>
    <submittedName>
        <fullName evidence="2">Uncharacterized protein</fullName>
    </submittedName>
</protein>
<reference evidence="2" key="1">
    <citation type="journal article" date="2021" name="Nat. Commun.">
        <title>Genetic determinants of endophytism in the Arabidopsis root mycobiome.</title>
        <authorList>
            <person name="Mesny F."/>
            <person name="Miyauchi S."/>
            <person name="Thiergart T."/>
            <person name="Pickel B."/>
            <person name="Atanasova L."/>
            <person name="Karlsson M."/>
            <person name="Huettel B."/>
            <person name="Barry K.W."/>
            <person name="Haridas S."/>
            <person name="Chen C."/>
            <person name="Bauer D."/>
            <person name="Andreopoulos W."/>
            <person name="Pangilinan J."/>
            <person name="LaButti K."/>
            <person name="Riley R."/>
            <person name="Lipzen A."/>
            <person name="Clum A."/>
            <person name="Drula E."/>
            <person name="Henrissat B."/>
            <person name="Kohler A."/>
            <person name="Grigoriev I.V."/>
            <person name="Martin F.M."/>
            <person name="Hacquard S."/>
        </authorList>
    </citation>
    <scope>NUCLEOTIDE SEQUENCE</scope>
    <source>
        <strain evidence="2">MPI-CAGE-CH-0243</strain>
    </source>
</reference>
<comment type="caution">
    <text evidence="2">The sequence shown here is derived from an EMBL/GenBank/DDBJ whole genome shotgun (WGS) entry which is preliminary data.</text>
</comment>
<dbReference type="AlphaFoldDB" id="A0A9P9IJ08"/>
<proteinExistence type="predicted"/>
<dbReference type="Proteomes" id="UP000700596">
    <property type="component" value="Unassembled WGS sequence"/>
</dbReference>
<gene>
    <name evidence="2" type="ORF">B0J11DRAFT_580689</name>
</gene>
<organism evidence="2 3">
    <name type="scientific">Dendryphion nanum</name>
    <dbReference type="NCBI Taxonomy" id="256645"/>
    <lineage>
        <taxon>Eukaryota</taxon>
        <taxon>Fungi</taxon>
        <taxon>Dikarya</taxon>
        <taxon>Ascomycota</taxon>
        <taxon>Pezizomycotina</taxon>
        <taxon>Dothideomycetes</taxon>
        <taxon>Pleosporomycetidae</taxon>
        <taxon>Pleosporales</taxon>
        <taxon>Torulaceae</taxon>
        <taxon>Dendryphion</taxon>
    </lineage>
</organism>
<accession>A0A9P9IJ08</accession>
<feature type="coiled-coil region" evidence="1">
    <location>
        <begin position="89"/>
        <end position="172"/>
    </location>
</feature>
<evidence type="ECO:0000313" key="3">
    <source>
        <dbReference type="Proteomes" id="UP000700596"/>
    </source>
</evidence>